<proteinExistence type="predicted"/>
<dbReference type="EMBL" id="ATMH01007057">
    <property type="protein sequence ID" value="EPY24684.1"/>
    <property type="molecule type" value="Genomic_DNA"/>
</dbReference>
<dbReference type="PROSITE" id="PS51335">
    <property type="entry name" value="ELMO"/>
    <property type="match status" value="1"/>
</dbReference>
<dbReference type="PANTHER" id="PTHR12771">
    <property type="entry name" value="ENGULFMENT AND CELL MOTILITY"/>
    <property type="match status" value="1"/>
</dbReference>
<feature type="domain" description="ELMO" evidence="1">
    <location>
        <begin position="45"/>
        <end position="260"/>
    </location>
</feature>
<reference evidence="2 3" key="1">
    <citation type="journal article" date="2013" name="PLoS ONE">
        <title>Predicting the Proteins of Angomonas deanei, Strigomonas culicis and Their Respective Endosymbionts Reveals New Aspects of the Trypanosomatidae Family.</title>
        <authorList>
            <person name="Motta M.C."/>
            <person name="Martins A.C."/>
            <person name="de Souza S.S."/>
            <person name="Catta-Preta C.M."/>
            <person name="Silva R."/>
            <person name="Klein C.C."/>
            <person name="de Almeida L.G."/>
            <person name="de Lima Cunha O."/>
            <person name="Ciapina L.P."/>
            <person name="Brocchi M."/>
            <person name="Colabardini A.C."/>
            <person name="de Araujo Lima B."/>
            <person name="Machado C.R."/>
            <person name="de Almeida Soares C.M."/>
            <person name="Probst C.M."/>
            <person name="de Menezes C.B."/>
            <person name="Thompson C.E."/>
            <person name="Bartholomeu D.C."/>
            <person name="Gradia D.F."/>
            <person name="Pavoni D.P."/>
            <person name="Grisard E.C."/>
            <person name="Fantinatti-Garboggini F."/>
            <person name="Marchini F.K."/>
            <person name="Rodrigues-Luiz G.F."/>
            <person name="Wagner G."/>
            <person name="Goldman G.H."/>
            <person name="Fietto J.L."/>
            <person name="Elias M.C."/>
            <person name="Goldman M.H."/>
            <person name="Sagot M.F."/>
            <person name="Pereira M."/>
            <person name="Stoco P.H."/>
            <person name="de Mendonca-Neto R.P."/>
            <person name="Teixeira S.M."/>
            <person name="Maciel T.E."/>
            <person name="de Oliveira Mendes T.A."/>
            <person name="Urmenyi T.P."/>
            <person name="de Souza W."/>
            <person name="Schenkman S."/>
            <person name="de Vasconcelos A.T."/>
        </authorList>
    </citation>
    <scope>NUCLEOTIDE SEQUENCE [LARGE SCALE GENOMIC DNA]</scope>
</reference>
<name>S9U7B6_9TRYP</name>
<dbReference type="Pfam" id="PF04727">
    <property type="entry name" value="ELMO_CED12"/>
    <property type="match status" value="1"/>
</dbReference>
<dbReference type="InterPro" id="IPR050868">
    <property type="entry name" value="ELMO_domain-containing"/>
</dbReference>
<evidence type="ECO:0000313" key="2">
    <source>
        <dbReference type="EMBL" id="EPY24684.1"/>
    </source>
</evidence>
<organism evidence="2 3">
    <name type="scientific">Strigomonas culicis</name>
    <dbReference type="NCBI Taxonomy" id="28005"/>
    <lineage>
        <taxon>Eukaryota</taxon>
        <taxon>Discoba</taxon>
        <taxon>Euglenozoa</taxon>
        <taxon>Kinetoplastea</taxon>
        <taxon>Metakinetoplastina</taxon>
        <taxon>Trypanosomatida</taxon>
        <taxon>Trypanosomatidae</taxon>
        <taxon>Strigomonadinae</taxon>
        <taxon>Strigomonas</taxon>
    </lineage>
</organism>
<accession>S9U7B6</accession>
<dbReference type="OrthoDB" id="67155at2759"/>
<dbReference type="AlphaFoldDB" id="S9U7B6"/>
<dbReference type="PANTHER" id="PTHR12771:SF51">
    <property type="entry name" value="LD01482P"/>
    <property type="match status" value="1"/>
</dbReference>
<keyword evidence="3" id="KW-1185">Reference proteome</keyword>
<protein>
    <recommendedName>
        <fullName evidence="1">ELMO domain-containing protein</fullName>
    </recommendedName>
</protein>
<evidence type="ECO:0000313" key="3">
    <source>
        <dbReference type="Proteomes" id="UP000015354"/>
    </source>
</evidence>
<sequence>MLRELVAADTALRRLEVERAAAFMPDPELDGQTTLQSQNAFRGAHVVQLLQQLWVASGRPSSSFSATGEGWAALGFQGLNPLTDLRGSGLLGLKQFAHFARACPQAFLDMLRYNEKELAAGGTAWYLPAVVSTQFTALLQLRDAYPLHRRHLEVIYDSVPAAPAAPAAATAVLTRCTPRRELLAAAGVGAEGGGKPPPDAAERLAAVWRDGAASDAEAGMYVLHHALLLHFKACWERDRPHVMEYNTYMEKTVYPTFFCEGWTMPEATQQMLAKKK</sequence>
<comment type="caution">
    <text evidence="2">The sequence shown here is derived from an EMBL/GenBank/DDBJ whole genome shotgun (WGS) entry which is preliminary data.</text>
</comment>
<dbReference type="InterPro" id="IPR006816">
    <property type="entry name" value="ELMO_dom"/>
</dbReference>
<evidence type="ECO:0000259" key="1">
    <source>
        <dbReference type="PROSITE" id="PS51335"/>
    </source>
</evidence>
<dbReference type="Proteomes" id="UP000015354">
    <property type="component" value="Unassembled WGS sequence"/>
</dbReference>
<gene>
    <name evidence="2" type="ORF">STCU_07057</name>
</gene>